<reference evidence="3" key="1">
    <citation type="journal article" date="2020" name="Nat. Commun.">
        <title>Genome sequence of the cluster root forming white lupin.</title>
        <authorList>
            <person name="Hufnagel B."/>
            <person name="Marques A."/>
            <person name="Soriano A."/>
            <person name="Marques L."/>
            <person name="Divol F."/>
            <person name="Doumas P."/>
            <person name="Sallet E."/>
            <person name="Mancinotti D."/>
            <person name="Carrere S."/>
            <person name="Marande W."/>
            <person name="Arribat S."/>
            <person name="Keller J."/>
            <person name="Huneau C."/>
            <person name="Blein T."/>
            <person name="Aime D."/>
            <person name="Laguerre M."/>
            <person name="Taylor J."/>
            <person name="Schubert V."/>
            <person name="Nelson M."/>
            <person name="Geu-Flores F."/>
            <person name="Crespi M."/>
            <person name="Gallardo-Guerrero K."/>
            <person name="Delaux P.-M."/>
            <person name="Salse J."/>
            <person name="Berges H."/>
            <person name="Guyot R."/>
            <person name="Gouzy J."/>
            <person name="Peret B."/>
        </authorList>
    </citation>
    <scope>NUCLEOTIDE SEQUENCE [LARGE SCALE GENOMIC DNA]</scope>
    <source>
        <strain evidence="3">cv. Amiga</strain>
    </source>
</reference>
<dbReference type="EMBL" id="WOCE01000002">
    <property type="protein sequence ID" value="KAE9618315.1"/>
    <property type="molecule type" value="Genomic_DNA"/>
</dbReference>
<dbReference type="Proteomes" id="UP000447434">
    <property type="component" value="Chromosome 2"/>
</dbReference>
<proteinExistence type="predicted"/>
<evidence type="ECO:0000313" key="2">
    <source>
        <dbReference type="EMBL" id="KAE9618315.1"/>
    </source>
</evidence>
<feature type="region of interest" description="Disordered" evidence="1">
    <location>
        <begin position="20"/>
        <end position="39"/>
    </location>
</feature>
<gene>
    <name evidence="2" type="ORF">Lalb_Chr02g0141401</name>
</gene>
<name>A0A6A4QTZ9_LUPAL</name>
<comment type="caution">
    <text evidence="2">The sequence shown here is derived from an EMBL/GenBank/DDBJ whole genome shotgun (WGS) entry which is preliminary data.</text>
</comment>
<protein>
    <submittedName>
        <fullName evidence="2">Uncharacterized protein</fullName>
    </submittedName>
</protein>
<organism evidence="2 3">
    <name type="scientific">Lupinus albus</name>
    <name type="common">White lupine</name>
    <name type="synonym">Lupinus termis</name>
    <dbReference type="NCBI Taxonomy" id="3870"/>
    <lineage>
        <taxon>Eukaryota</taxon>
        <taxon>Viridiplantae</taxon>
        <taxon>Streptophyta</taxon>
        <taxon>Embryophyta</taxon>
        <taxon>Tracheophyta</taxon>
        <taxon>Spermatophyta</taxon>
        <taxon>Magnoliopsida</taxon>
        <taxon>eudicotyledons</taxon>
        <taxon>Gunneridae</taxon>
        <taxon>Pentapetalae</taxon>
        <taxon>rosids</taxon>
        <taxon>fabids</taxon>
        <taxon>Fabales</taxon>
        <taxon>Fabaceae</taxon>
        <taxon>Papilionoideae</taxon>
        <taxon>50 kb inversion clade</taxon>
        <taxon>genistoids sensu lato</taxon>
        <taxon>core genistoids</taxon>
        <taxon>Genisteae</taxon>
        <taxon>Lupinus</taxon>
    </lineage>
</organism>
<accession>A0A6A4QTZ9</accession>
<sequence>MASQPPTRTLTHDLIVGALPSIAPNKPKTPKEKLTAPKTTPNLTSYSFIKDAACSGTIAPTENANAEVAAACKGFG</sequence>
<dbReference type="AlphaFoldDB" id="A0A6A4QTZ9"/>
<keyword evidence="3" id="KW-1185">Reference proteome</keyword>
<evidence type="ECO:0000313" key="3">
    <source>
        <dbReference type="Proteomes" id="UP000447434"/>
    </source>
</evidence>
<evidence type="ECO:0000256" key="1">
    <source>
        <dbReference type="SAM" id="MobiDB-lite"/>
    </source>
</evidence>